<feature type="transmembrane region" description="Helical" evidence="9">
    <location>
        <begin position="411"/>
        <end position="429"/>
    </location>
</feature>
<dbReference type="EMBL" id="JBHSBV010000002">
    <property type="protein sequence ID" value="MFC4200357.1"/>
    <property type="molecule type" value="Genomic_DNA"/>
</dbReference>
<dbReference type="PANTHER" id="PTHR43528:SF1">
    <property type="entry name" value="ALPHA-KETOGLUTARATE PERMEASE"/>
    <property type="match status" value="1"/>
</dbReference>
<feature type="transmembrane region" description="Helical" evidence="9">
    <location>
        <begin position="288"/>
        <end position="308"/>
    </location>
</feature>
<protein>
    <submittedName>
        <fullName evidence="11">MFS transporter</fullName>
    </submittedName>
</protein>
<keyword evidence="6" id="KW-0769">Symport</keyword>
<comment type="caution">
    <text evidence="11">The sequence shown here is derived from an EMBL/GenBank/DDBJ whole genome shotgun (WGS) entry which is preliminary data.</text>
</comment>
<evidence type="ECO:0000256" key="2">
    <source>
        <dbReference type="ARBA" id="ARBA00008240"/>
    </source>
</evidence>
<dbReference type="RefSeq" id="WP_217964382.1">
    <property type="nucleotide sequence ID" value="NZ_JAHTBN010000003.1"/>
</dbReference>
<evidence type="ECO:0000313" key="12">
    <source>
        <dbReference type="Proteomes" id="UP001595848"/>
    </source>
</evidence>
<feature type="transmembrane region" description="Helical" evidence="9">
    <location>
        <begin position="25"/>
        <end position="50"/>
    </location>
</feature>
<feature type="transmembrane region" description="Helical" evidence="9">
    <location>
        <begin position="199"/>
        <end position="216"/>
    </location>
</feature>
<dbReference type="InterPro" id="IPR005828">
    <property type="entry name" value="MFS_sugar_transport-like"/>
</dbReference>
<evidence type="ECO:0000259" key="10">
    <source>
        <dbReference type="PROSITE" id="PS50850"/>
    </source>
</evidence>
<evidence type="ECO:0000256" key="4">
    <source>
        <dbReference type="ARBA" id="ARBA00022475"/>
    </source>
</evidence>
<evidence type="ECO:0000256" key="8">
    <source>
        <dbReference type="ARBA" id="ARBA00023136"/>
    </source>
</evidence>
<keyword evidence="5 9" id="KW-0812">Transmembrane</keyword>
<accession>A0ABV8NVW6</accession>
<feature type="domain" description="Major facilitator superfamily (MFS) profile" evidence="10">
    <location>
        <begin position="25"/>
        <end position="434"/>
    </location>
</feature>
<dbReference type="PROSITE" id="PS50850">
    <property type="entry name" value="MFS"/>
    <property type="match status" value="1"/>
</dbReference>
<gene>
    <name evidence="11" type="ORF">ACFOY1_05260</name>
</gene>
<feature type="transmembrane region" description="Helical" evidence="9">
    <location>
        <begin position="341"/>
        <end position="360"/>
    </location>
</feature>
<evidence type="ECO:0000313" key="11">
    <source>
        <dbReference type="EMBL" id="MFC4200357.1"/>
    </source>
</evidence>
<evidence type="ECO:0000256" key="7">
    <source>
        <dbReference type="ARBA" id="ARBA00022989"/>
    </source>
</evidence>
<dbReference type="InterPro" id="IPR020846">
    <property type="entry name" value="MFS_dom"/>
</dbReference>
<feature type="transmembrane region" description="Helical" evidence="9">
    <location>
        <begin position="127"/>
        <end position="152"/>
    </location>
</feature>
<dbReference type="PANTHER" id="PTHR43528">
    <property type="entry name" value="ALPHA-KETOGLUTARATE PERMEASE"/>
    <property type="match status" value="1"/>
</dbReference>
<keyword evidence="4" id="KW-1003">Cell membrane</keyword>
<keyword evidence="3" id="KW-0813">Transport</keyword>
<feature type="transmembrane region" description="Helical" evidence="9">
    <location>
        <begin position="173"/>
        <end position="193"/>
    </location>
</feature>
<keyword evidence="8 9" id="KW-0472">Membrane</keyword>
<dbReference type="Pfam" id="PF00083">
    <property type="entry name" value="Sugar_tr"/>
    <property type="match status" value="1"/>
</dbReference>
<keyword evidence="7 9" id="KW-1133">Transmembrane helix</keyword>
<dbReference type="PROSITE" id="PS00217">
    <property type="entry name" value="SUGAR_TRANSPORT_2"/>
    <property type="match status" value="1"/>
</dbReference>
<dbReference type="PROSITE" id="PS00216">
    <property type="entry name" value="SUGAR_TRANSPORT_1"/>
    <property type="match status" value="1"/>
</dbReference>
<dbReference type="Proteomes" id="UP001595848">
    <property type="component" value="Unassembled WGS sequence"/>
</dbReference>
<evidence type="ECO:0000256" key="9">
    <source>
        <dbReference type="SAM" id="Phobius"/>
    </source>
</evidence>
<name>A0ABV8NVW6_9BURK</name>
<evidence type="ECO:0000256" key="3">
    <source>
        <dbReference type="ARBA" id="ARBA00022448"/>
    </source>
</evidence>
<evidence type="ECO:0000256" key="5">
    <source>
        <dbReference type="ARBA" id="ARBA00022692"/>
    </source>
</evidence>
<comment type="subcellular location">
    <subcellularLocation>
        <location evidence="1">Cell membrane</location>
        <topology evidence="1">Multi-pass membrane protein</topology>
    </subcellularLocation>
</comment>
<feature type="transmembrane region" description="Helical" evidence="9">
    <location>
        <begin position="62"/>
        <end position="85"/>
    </location>
</feature>
<dbReference type="InterPro" id="IPR051084">
    <property type="entry name" value="H+-coupled_symporters"/>
</dbReference>
<dbReference type="InterPro" id="IPR011701">
    <property type="entry name" value="MFS"/>
</dbReference>
<keyword evidence="12" id="KW-1185">Reference proteome</keyword>
<organism evidence="11 12">
    <name type="scientific">Candidimonas humi</name>
    <dbReference type="NCBI Taxonomy" id="683355"/>
    <lineage>
        <taxon>Bacteria</taxon>
        <taxon>Pseudomonadati</taxon>
        <taxon>Pseudomonadota</taxon>
        <taxon>Betaproteobacteria</taxon>
        <taxon>Burkholderiales</taxon>
        <taxon>Alcaligenaceae</taxon>
        <taxon>Candidimonas</taxon>
    </lineage>
</organism>
<reference evidence="12" key="1">
    <citation type="journal article" date="2019" name="Int. J. Syst. Evol. Microbiol.">
        <title>The Global Catalogue of Microorganisms (GCM) 10K type strain sequencing project: providing services to taxonomists for standard genome sequencing and annotation.</title>
        <authorList>
            <consortium name="The Broad Institute Genomics Platform"/>
            <consortium name="The Broad Institute Genome Sequencing Center for Infectious Disease"/>
            <person name="Wu L."/>
            <person name="Ma J."/>
        </authorList>
    </citation>
    <scope>NUCLEOTIDE SEQUENCE [LARGE SCALE GENOMIC DNA]</scope>
    <source>
        <strain evidence="12">LMG 24813</strain>
    </source>
</reference>
<evidence type="ECO:0000256" key="1">
    <source>
        <dbReference type="ARBA" id="ARBA00004651"/>
    </source>
</evidence>
<comment type="similarity">
    <text evidence="2">Belongs to the major facilitator superfamily. Metabolite:H+ Symporter (MHS) family (TC 2.A.1.6) family.</text>
</comment>
<feature type="transmembrane region" description="Helical" evidence="9">
    <location>
        <begin position="315"/>
        <end position="335"/>
    </location>
</feature>
<dbReference type="Pfam" id="PF07690">
    <property type="entry name" value="MFS_1"/>
    <property type="match status" value="1"/>
</dbReference>
<feature type="transmembrane region" description="Helical" evidence="9">
    <location>
        <begin position="251"/>
        <end position="276"/>
    </location>
</feature>
<feature type="transmembrane region" description="Helical" evidence="9">
    <location>
        <begin position="381"/>
        <end position="405"/>
    </location>
</feature>
<evidence type="ECO:0000256" key="6">
    <source>
        <dbReference type="ARBA" id="ARBA00022847"/>
    </source>
</evidence>
<proteinExistence type="inferred from homology"/>
<feature type="transmembrane region" description="Helical" evidence="9">
    <location>
        <begin position="97"/>
        <end position="121"/>
    </location>
</feature>
<dbReference type="InterPro" id="IPR005829">
    <property type="entry name" value="Sugar_transporter_CS"/>
</dbReference>
<sequence>MDNSLAQKQPAPAAPADLEKLRAKVIFACTIGGALEWFDFGLYGLFALYIGKTFFPAGNSTVSLIIVFSTYALGFVVRPLGALLIGRYADRQGRKKALSLSMLMMAVGMLIMVVTPSYASIGIASPLIIMAARIIQGLSTGGEIGGALSFLVETAPAEKRGYYASFQQLSQTGSFILAGGTVWALTALLGEHLITSGAWRIPFAFGLLIAPLGYYVRRQLDETPLFEQQLAGGTTPHSPLSEAFTHNLPELLCGIGIVALWTACSKITSSFMPAYAVKELHMSIDSPYLGLLAVGIALLGAPWVGKLADRVGRKILMCGSAALMILTVYPSFWILDHFRTPWVLIAQQFFLGVLMVIYSGPASAMLAELFPTRTRSTAVGASYNISVTVFGGFAPLFATLLVEWTGDPKSVALYFILAGVLSLVSVWLAPDKTGRVID</sequence>